<dbReference type="InterPro" id="IPR036640">
    <property type="entry name" value="ABC1_TM_sf"/>
</dbReference>
<accession>A0ABV6RAR7</accession>
<feature type="domain" description="YdbS-like PH" evidence="6">
    <location>
        <begin position="293"/>
        <end position="366"/>
    </location>
</feature>
<feature type="transmembrane region" description="Helical" evidence="5">
    <location>
        <begin position="40"/>
        <end position="59"/>
    </location>
</feature>
<evidence type="ECO:0000256" key="1">
    <source>
        <dbReference type="ARBA" id="ARBA00004651"/>
    </source>
</evidence>
<comment type="caution">
    <text evidence="7">The sequence shown here is derived from an EMBL/GenBank/DDBJ whole genome shotgun (WGS) entry which is preliminary data.</text>
</comment>
<keyword evidence="2 5" id="KW-0812">Transmembrane</keyword>
<dbReference type="RefSeq" id="WP_376980018.1">
    <property type="nucleotide sequence ID" value="NZ_JBHLSV010000009.1"/>
</dbReference>
<feature type="domain" description="YdbS-like PH" evidence="6">
    <location>
        <begin position="421"/>
        <end position="483"/>
    </location>
</feature>
<dbReference type="EMBL" id="JBHLSV010000009">
    <property type="protein sequence ID" value="MFC0674081.1"/>
    <property type="molecule type" value="Genomic_DNA"/>
</dbReference>
<dbReference type="PIRSF" id="PIRSF026631">
    <property type="entry name" value="UCP026631"/>
    <property type="match status" value="1"/>
</dbReference>
<evidence type="ECO:0000256" key="4">
    <source>
        <dbReference type="ARBA" id="ARBA00023136"/>
    </source>
</evidence>
<comment type="subcellular location">
    <subcellularLocation>
        <location evidence="1">Cell membrane</location>
        <topology evidence="1">Multi-pass membrane protein</topology>
    </subcellularLocation>
</comment>
<dbReference type="SUPFAM" id="SSF90123">
    <property type="entry name" value="ABC transporter transmembrane region"/>
    <property type="match status" value="1"/>
</dbReference>
<feature type="domain" description="YdbS-like PH" evidence="6">
    <location>
        <begin position="93"/>
        <end position="172"/>
    </location>
</feature>
<evidence type="ECO:0000256" key="5">
    <source>
        <dbReference type="SAM" id="Phobius"/>
    </source>
</evidence>
<feature type="transmembrane region" description="Helical" evidence="5">
    <location>
        <begin position="263"/>
        <end position="281"/>
    </location>
</feature>
<dbReference type="PANTHER" id="PTHR34473">
    <property type="entry name" value="UPF0699 TRANSMEMBRANE PROTEIN YDBS"/>
    <property type="match status" value="1"/>
</dbReference>
<proteinExistence type="predicted"/>
<dbReference type="InterPro" id="IPR005182">
    <property type="entry name" value="YdbS-like_PH"/>
</dbReference>
<name>A0ABV6RAR7_9MICO</name>
<keyword evidence="4 5" id="KW-0472">Membrane</keyword>
<protein>
    <submittedName>
        <fullName evidence="7">PH domain-containing protein</fullName>
    </submittedName>
</protein>
<dbReference type="Pfam" id="PF03703">
    <property type="entry name" value="bPH_2"/>
    <property type="match status" value="3"/>
</dbReference>
<dbReference type="PANTHER" id="PTHR34473:SF2">
    <property type="entry name" value="UPF0699 TRANSMEMBRANE PROTEIN YDBT"/>
    <property type="match status" value="1"/>
</dbReference>
<dbReference type="InterPro" id="IPR014529">
    <property type="entry name" value="UCP026631"/>
</dbReference>
<keyword evidence="3 5" id="KW-1133">Transmembrane helix</keyword>
<evidence type="ECO:0000256" key="3">
    <source>
        <dbReference type="ARBA" id="ARBA00022989"/>
    </source>
</evidence>
<feature type="transmembrane region" description="Helical" evidence="5">
    <location>
        <begin position="71"/>
        <end position="93"/>
    </location>
</feature>
<reference evidence="7 8" key="1">
    <citation type="submission" date="2024-09" db="EMBL/GenBank/DDBJ databases">
        <authorList>
            <person name="Sun Q."/>
            <person name="Mori K."/>
        </authorList>
    </citation>
    <scope>NUCLEOTIDE SEQUENCE [LARGE SCALE GENOMIC DNA]</scope>
    <source>
        <strain evidence="7 8">CICC 10874</strain>
    </source>
</reference>
<dbReference type="Proteomes" id="UP001589793">
    <property type="component" value="Unassembled WGS sequence"/>
</dbReference>
<evidence type="ECO:0000313" key="8">
    <source>
        <dbReference type="Proteomes" id="UP001589793"/>
    </source>
</evidence>
<feature type="transmembrane region" description="Helical" evidence="5">
    <location>
        <begin position="235"/>
        <end position="257"/>
    </location>
</feature>
<keyword evidence="8" id="KW-1185">Reference proteome</keyword>
<sequence>MSAVDPAEPRGEEAEPRDEEAVALAVPESAQRRTHPLTPFISGWKIILAIVAALSIQNITALVNEFTMSRLLIGLGILAVVIVVSIAVSALSWRFLTYAITPEGVLLRSGVLTRTRRFAPREKIDSVSVERPLSARVLGLAKVRVEIAGGGESHLDIAYVRSADAERMREEILVAARAADPEAAPPLPDVDPAAPGREAPGAPAWDAVLLDGVSDGERISQVPTARLLHSMIRDVSFLIGAFFLLVGMIVAVALLLWDRGPGMGAIIAMVPALIAVPKLVFGRIEAGWGFVSRITDRGLRLRRGLLNTRTDNVPSGRIQELALSQPALWRSRRWARATVTVAGIDDSDTEGSLTVLPVGTPEELRLTLGHLLPPLGTADDDATLAHLLTARARDIDGMRPPRRWQWIARRTEVVVLLPGYVVRRSGILTRTVQLVARDRIQGITVSEGPIERRCGLLSLAVPVAGTTLNASGMPRDQVLALREPLARDAARLRRYRDRAHWPLPPLAAGGAR</sequence>
<organism evidence="7 8">
    <name type="scientific">Brachybacterium hainanense</name>
    <dbReference type="NCBI Taxonomy" id="1541174"/>
    <lineage>
        <taxon>Bacteria</taxon>
        <taxon>Bacillati</taxon>
        <taxon>Actinomycetota</taxon>
        <taxon>Actinomycetes</taxon>
        <taxon>Micrococcales</taxon>
        <taxon>Dermabacteraceae</taxon>
        <taxon>Brachybacterium</taxon>
    </lineage>
</organism>
<evidence type="ECO:0000256" key="2">
    <source>
        <dbReference type="ARBA" id="ARBA00022692"/>
    </source>
</evidence>
<gene>
    <name evidence="7" type="ORF">ACFFF6_08955</name>
</gene>
<evidence type="ECO:0000259" key="6">
    <source>
        <dbReference type="Pfam" id="PF03703"/>
    </source>
</evidence>
<evidence type="ECO:0000313" key="7">
    <source>
        <dbReference type="EMBL" id="MFC0674081.1"/>
    </source>
</evidence>